<feature type="region of interest" description="Disordered" evidence="1">
    <location>
        <begin position="1"/>
        <end position="96"/>
    </location>
</feature>
<dbReference type="EMBL" id="SNRW01020633">
    <property type="protein sequence ID" value="KAA6365272.1"/>
    <property type="molecule type" value="Genomic_DNA"/>
</dbReference>
<accession>A0A5J4U5S2</accession>
<reference evidence="2 3" key="1">
    <citation type="submission" date="2019-03" db="EMBL/GenBank/DDBJ databases">
        <title>Single cell metagenomics reveals metabolic interactions within the superorganism composed of flagellate Streblomastix strix and complex community of Bacteroidetes bacteria on its surface.</title>
        <authorList>
            <person name="Treitli S.C."/>
            <person name="Kolisko M."/>
            <person name="Husnik F."/>
            <person name="Keeling P."/>
            <person name="Hampl V."/>
        </authorList>
    </citation>
    <scope>NUCLEOTIDE SEQUENCE [LARGE SCALE GENOMIC DNA]</scope>
    <source>
        <strain evidence="2">ST1C</strain>
    </source>
</reference>
<dbReference type="Proteomes" id="UP000324800">
    <property type="component" value="Unassembled WGS sequence"/>
</dbReference>
<sequence length="96" mass="10689">MGGCISKSKKLPPPEEDLPPPDEPPPDDGPPPDDQENAEQQPEDQDQQNNDDQNQDAGVNWNTGDHDGQEQWNPETAENMGDEYQGNDNNEYQDGE</sequence>
<evidence type="ECO:0000313" key="3">
    <source>
        <dbReference type="Proteomes" id="UP000324800"/>
    </source>
</evidence>
<proteinExistence type="predicted"/>
<feature type="compositionally biased region" description="Low complexity" evidence="1">
    <location>
        <begin position="47"/>
        <end position="57"/>
    </location>
</feature>
<gene>
    <name evidence="2" type="ORF">EZS28_039201</name>
</gene>
<comment type="caution">
    <text evidence="2">The sequence shown here is derived from an EMBL/GenBank/DDBJ whole genome shotgun (WGS) entry which is preliminary data.</text>
</comment>
<dbReference type="AlphaFoldDB" id="A0A5J4U5S2"/>
<feature type="compositionally biased region" description="Acidic residues" evidence="1">
    <location>
        <begin position="14"/>
        <end position="46"/>
    </location>
</feature>
<evidence type="ECO:0000256" key="1">
    <source>
        <dbReference type="SAM" id="MobiDB-lite"/>
    </source>
</evidence>
<evidence type="ECO:0000313" key="2">
    <source>
        <dbReference type="EMBL" id="KAA6365272.1"/>
    </source>
</evidence>
<organism evidence="2 3">
    <name type="scientific">Streblomastix strix</name>
    <dbReference type="NCBI Taxonomy" id="222440"/>
    <lineage>
        <taxon>Eukaryota</taxon>
        <taxon>Metamonada</taxon>
        <taxon>Preaxostyla</taxon>
        <taxon>Oxymonadida</taxon>
        <taxon>Streblomastigidae</taxon>
        <taxon>Streblomastix</taxon>
    </lineage>
</organism>
<name>A0A5J4U5S2_9EUKA</name>
<feature type="non-terminal residue" evidence="2">
    <location>
        <position position="96"/>
    </location>
</feature>
<protein>
    <submittedName>
        <fullName evidence="2">Uncharacterized protein</fullName>
    </submittedName>
</protein>